<keyword evidence="2" id="KW-0067">ATP-binding</keyword>
<dbReference type="InterPro" id="IPR000873">
    <property type="entry name" value="AMP-dep_synth/lig_dom"/>
</dbReference>
<keyword evidence="6" id="KW-1185">Reference proteome</keyword>
<name>A0A926DTD1_9FIRM</name>
<evidence type="ECO:0000313" key="5">
    <source>
        <dbReference type="EMBL" id="MBC8543598.1"/>
    </source>
</evidence>
<protein>
    <submittedName>
        <fullName evidence="5">AMP-binding protein</fullName>
    </submittedName>
</protein>
<accession>A0A926DTD1</accession>
<dbReference type="PANTHER" id="PTHR43272">
    <property type="entry name" value="LONG-CHAIN-FATTY-ACID--COA LIGASE"/>
    <property type="match status" value="1"/>
</dbReference>
<evidence type="ECO:0000259" key="4">
    <source>
        <dbReference type="Pfam" id="PF00501"/>
    </source>
</evidence>
<dbReference type="InterPro" id="IPR042099">
    <property type="entry name" value="ANL_N_sf"/>
</dbReference>
<dbReference type="GO" id="GO:0004467">
    <property type="term" value="F:long-chain fatty acid-CoA ligase activity"/>
    <property type="evidence" value="ECO:0007669"/>
    <property type="project" value="UniProtKB-EC"/>
</dbReference>
<comment type="caution">
    <text evidence="5">The sequence shown here is derived from an EMBL/GenBank/DDBJ whole genome shotgun (WGS) entry which is preliminary data.</text>
</comment>
<feature type="domain" description="AMP-dependent synthetase/ligase" evidence="4">
    <location>
        <begin position="26"/>
        <end position="422"/>
    </location>
</feature>
<dbReference type="PROSITE" id="PS00455">
    <property type="entry name" value="AMP_BINDING"/>
    <property type="match status" value="1"/>
</dbReference>
<keyword evidence="1" id="KW-0547">Nucleotide-binding</keyword>
<reference evidence="5" key="1">
    <citation type="submission" date="2020-08" db="EMBL/GenBank/DDBJ databases">
        <title>Genome public.</title>
        <authorList>
            <person name="Liu C."/>
            <person name="Sun Q."/>
        </authorList>
    </citation>
    <scope>NUCLEOTIDE SEQUENCE</scope>
    <source>
        <strain evidence="5">NSJ-32</strain>
    </source>
</reference>
<dbReference type="Gene3D" id="3.40.50.12780">
    <property type="entry name" value="N-terminal domain of ligase-like"/>
    <property type="match status" value="1"/>
</dbReference>
<gene>
    <name evidence="5" type="ORF">H8730_08585</name>
</gene>
<dbReference type="EMBL" id="JACRSQ010000010">
    <property type="protein sequence ID" value="MBC8543598.1"/>
    <property type="molecule type" value="Genomic_DNA"/>
</dbReference>
<dbReference type="SUPFAM" id="SSF56801">
    <property type="entry name" value="Acetyl-CoA synthetase-like"/>
    <property type="match status" value="1"/>
</dbReference>
<sequence>MKSLQERLQKNYYRIHPVTDFRDLLRQSAQRHTKRIAFRWKDARGVQEVTYESAYTDVRGLGTILLEQNLKGEAIALIGKNSYGWAISYLAAACVGTVVPLDKEMNIQTIAYLINAAHCRAIIADQEFMDGFYEAGLLPADILFFCLDQEREVEGSLQRLLKRGRWLIEHGSQEFERVQINPQEFHILIFTSGTTGNPKGIMLSHSNICSNIMAISRIVRVKSSDQVLSVLPLHHTYECTLGFLLILYKGGCVTFCQGLRHLHENMEEFHPTILVTVPLLLEKFHRKLMRGVEVSLRERYPKQFQGHDGLGKFLDSGSPVLTSMVRAKARNALGGRLRLMITGAAPIRPKIIQDLRRLGFRTLQGYGLTECSPLVAANNDFYYRTDAVGMAIPDTQIQIENPDENGIGEILVKGPGVMLGYFRNPEETARCMRDGWFHTGDLGWMNGEGFLFITGRSKNVIVTKNGKKIFPEELEEHLYRSGLISEAMVTGEQYAGDDEMYVNAHVFPNLDAVRAFLKVSAPTKEEIWAALQDVVRDVNEKLPSYKRIRKLQIREKEFEKTTTKKIKR</sequence>
<dbReference type="InterPro" id="IPR045851">
    <property type="entry name" value="AMP-bd_C_sf"/>
</dbReference>
<comment type="catalytic activity">
    <reaction evidence="3">
        <text>a long-chain fatty acid + ATP + CoA = a long-chain fatty acyl-CoA + AMP + diphosphate</text>
        <dbReference type="Rhea" id="RHEA:15421"/>
        <dbReference type="ChEBI" id="CHEBI:30616"/>
        <dbReference type="ChEBI" id="CHEBI:33019"/>
        <dbReference type="ChEBI" id="CHEBI:57287"/>
        <dbReference type="ChEBI" id="CHEBI:57560"/>
        <dbReference type="ChEBI" id="CHEBI:83139"/>
        <dbReference type="ChEBI" id="CHEBI:456215"/>
        <dbReference type="EC" id="6.2.1.3"/>
    </reaction>
    <physiologicalReaction direction="left-to-right" evidence="3">
        <dbReference type="Rhea" id="RHEA:15422"/>
    </physiologicalReaction>
</comment>
<dbReference type="InterPro" id="IPR020845">
    <property type="entry name" value="AMP-binding_CS"/>
</dbReference>
<dbReference type="Pfam" id="PF00501">
    <property type="entry name" value="AMP-binding"/>
    <property type="match status" value="1"/>
</dbReference>
<dbReference type="RefSeq" id="WP_177718093.1">
    <property type="nucleotide sequence ID" value="NZ_JACRSQ010000010.1"/>
</dbReference>
<dbReference type="GO" id="GO:0016020">
    <property type="term" value="C:membrane"/>
    <property type="evidence" value="ECO:0007669"/>
    <property type="project" value="TreeGrafter"/>
</dbReference>
<dbReference type="PANTHER" id="PTHR43272:SF33">
    <property type="entry name" value="AMP-BINDING DOMAIN-CONTAINING PROTEIN-RELATED"/>
    <property type="match status" value="1"/>
</dbReference>
<organism evidence="5 6">
    <name type="scientific">Bianquea renquensis</name>
    <dbReference type="NCBI Taxonomy" id="2763661"/>
    <lineage>
        <taxon>Bacteria</taxon>
        <taxon>Bacillati</taxon>
        <taxon>Bacillota</taxon>
        <taxon>Clostridia</taxon>
        <taxon>Eubacteriales</taxon>
        <taxon>Bianqueaceae</taxon>
        <taxon>Bianquea</taxon>
    </lineage>
</organism>
<evidence type="ECO:0000256" key="1">
    <source>
        <dbReference type="ARBA" id="ARBA00022741"/>
    </source>
</evidence>
<dbReference type="Proteomes" id="UP000657006">
    <property type="component" value="Unassembled WGS sequence"/>
</dbReference>
<dbReference type="GO" id="GO:0005524">
    <property type="term" value="F:ATP binding"/>
    <property type="evidence" value="ECO:0007669"/>
    <property type="project" value="UniProtKB-KW"/>
</dbReference>
<evidence type="ECO:0000256" key="3">
    <source>
        <dbReference type="ARBA" id="ARBA00024484"/>
    </source>
</evidence>
<evidence type="ECO:0000313" key="6">
    <source>
        <dbReference type="Proteomes" id="UP000657006"/>
    </source>
</evidence>
<dbReference type="Pfam" id="PF23562">
    <property type="entry name" value="AMP-binding_C_3"/>
    <property type="match status" value="1"/>
</dbReference>
<dbReference type="AlphaFoldDB" id="A0A926DTD1"/>
<evidence type="ECO:0000256" key="2">
    <source>
        <dbReference type="ARBA" id="ARBA00022840"/>
    </source>
</evidence>
<proteinExistence type="predicted"/>
<dbReference type="Gene3D" id="3.30.300.30">
    <property type="match status" value="1"/>
</dbReference>